<sequence length="66" mass="7755">MAAILIPPIRPMWEHPSTKIRHLLTWKQQLDVMYDLTDAQRTVDKKLKDAEKNLIMYGHLATEAIR</sequence>
<accession>A0A915KLV7</accession>
<evidence type="ECO:0000313" key="1">
    <source>
        <dbReference type="Proteomes" id="UP000887565"/>
    </source>
</evidence>
<dbReference type="AlphaFoldDB" id="A0A915KLV7"/>
<organism evidence="1 2">
    <name type="scientific">Romanomermis culicivorax</name>
    <name type="common">Nematode worm</name>
    <dbReference type="NCBI Taxonomy" id="13658"/>
    <lineage>
        <taxon>Eukaryota</taxon>
        <taxon>Metazoa</taxon>
        <taxon>Ecdysozoa</taxon>
        <taxon>Nematoda</taxon>
        <taxon>Enoplea</taxon>
        <taxon>Dorylaimia</taxon>
        <taxon>Mermithida</taxon>
        <taxon>Mermithoidea</taxon>
        <taxon>Mermithidae</taxon>
        <taxon>Romanomermis</taxon>
    </lineage>
</organism>
<dbReference type="WBParaSite" id="nRc.2.0.1.t39761-RA">
    <property type="protein sequence ID" value="nRc.2.0.1.t39761-RA"/>
    <property type="gene ID" value="nRc.2.0.1.g39761"/>
</dbReference>
<reference evidence="2" key="1">
    <citation type="submission" date="2022-11" db="UniProtKB">
        <authorList>
            <consortium name="WormBaseParasite"/>
        </authorList>
    </citation>
    <scope>IDENTIFICATION</scope>
</reference>
<name>A0A915KLV7_ROMCU</name>
<protein>
    <submittedName>
        <fullName evidence="2">Uncharacterized protein</fullName>
    </submittedName>
</protein>
<evidence type="ECO:0000313" key="2">
    <source>
        <dbReference type="WBParaSite" id="nRc.2.0.1.t39761-RA"/>
    </source>
</evidence>
<proteinExistence type="predicted"/>
<dbReference type="Proteomes" id="UP000887565">
    <property type="component" value="Unplaced"/>
</dbReference>
<keyword evidence="1" id="KW-1185">Reference proteome</keyword>